<dbReference type="InterPro" id="IPR046513">
    <property type="entry name" value="DUF6691"/>
</dbReference>
<keyword evidence="1" id="KW-0812">Transmembrane</keyword>
<accession>A0A7Y5ART6</accession>
<sequence length="135" mass="14098">MPIIIAFVAGLLMSAGIAYSQMIDPNKVLGFLTLNANWDPSLVLVMAAALAVYSTGYWLFGKKDKPLFAAQFSLPGKKDLDKPLVIGSLIFGAGWGLVGYCPGPALAAISSGSSGTLAFIAAMVAGWFISRKLAI</sequence>
<feature type="transmembrane region" description="Helical" evidence="1">
    <location>
        <begin position="106"/>
        <end position="129"/>
    </location>
</feature>
<comment type="caution">
    <text evidence="2">The sequence shown here is derived from an EMBL/GenBank/DDBJ whole genome shotgun (WGS) entry which is preliminary data.</text>
</comment>
<dbReference type="RefSeq" id="WP_173500970.1">
    <property type="nucleotide sequence ID" value="NZ_JABSOD010000007.1"/>
</dbReference>
<reference evidence="2 3" key="1">
    <citation type="submission" date="2020-06" db="EMBL/GenBank/DDBJ databases">
        <title>Rheinheimera sp. nov., a marine bacterium isolated from coastal.</title>
        <authorList>
            <person name="Yu Q."/>
            <person name="Qi Y."/>
            <person name="Pu J."/>
        </authorList>
    </citation>
    <scope>NUCLEOTIDE SEQUENCE [LARGE SCALE GENOMIC DNA]</scope>
    <source>
        <strain evidence="2 3">YQF-2</strain>
    </source>
</reference>
<gene>
    <name evidence="2" type="ORF">HRH59_09140</name>
</gene>
<feature type="transmembrane region" description="Helical" evidence="1">
    <location>
        <begin position="42"/>
        <end position="60"/>
    </location>
</feature>
<keyword evidence="1" id="KW-0472">Membrane</keyword>
<organism evidence="2 3">
    <name type="scientific">Rheinheimera lutimaris</name>
    <dbReference type="NCBI Taxonomy" id="2740584"/>
    <lineage>
        <taxon>Bacteria</taxon>
        <taxon>Pseudomonadati</taxon>
        <taxon>Pseudomonadota</taxon>
        <taxon>Gammaproteobacteria</taxon>
        <taxon>Chromatiales</taxon>
        <taxon>Chromatiaceae</taxon>
        <taxon>Rheinheimera</taxon>
    </lineage>
</organism>
<evidence type="ECO:0000313" key="2">
    <source>
        <dbReference type="EMBL" id="NRQ42726.1"/>
    </source>
</evidence>
<evidence type="ECO:0000256" key="1">
    <source>
        <dbReference type="SAM" id="Phobius"/>
    </source>
</evidence>
<proteinExistence type="predicted"/>
<dbReference type="Proteomes" id="UP000523161">
    <property type="component" value="Unassembled WGS sequence"/>
</dbReference>
<protein>
    <submittedName>
        <fullName evidence="2">YeeE/YedE family protein</fullName>
    </submittedName>
</protein>
<dbReference type="Pfam" id="PF20398">
    <property type="entry name" value="DUF6691"/>
    <property type="match status" value="1"/>
</dbReference>
<evidence type="ECO:0000313" key="3">
    <source>
        <dbReference type="Proteomes" id="UP000523161"/>
    </source>
</evidence>
<feature type="transmembrane region" description="Helical" evidence="1">
    <location>
        <begin position="80"/>
        <end position="100"/>
    </location>
</feature>
<dbReference type="AlphaFoldDB" id="A0A7Y5ART6"/>
<keyword evidence="1" id="KW-1133">Transmembrane helix</keyword>
<dbReference type="EMBL" id="JABSOD010000007">
    <property type="protein sequence ID" value="NRQ42726.1"/>
    <property type="molecule type" value="Genomic_DNA"/>
</dbReference>
<name>A0A7Y5ART6_9GAMM</name>
<keyword evidence="3" id="KW-1185">Reference proteome</keyword>